<feature type="compositionally biased region" description="Basic residues" evidence="1">
    <location>
        <begin position="15"/>
        <end position="28"/>
    </location>
</feature>
<protein>
    <submittedName>
        <fullName evidence="3">3449_t:CDS:1</fullName>
    </submittedName>
</protein>
<accession>A0A9N8WGK0</accession>
<dbReference type="EMBL" id="CAJVPK010000283">
    <property type="protein sequence ID" value="CAG8488347.1"/>
    <property type="molecule type" value="Genomic_DNA"/>
</dbReference>
<evidence type="ECO:0000259" key="2">
    <source>
        <dbReference type="PROSITE" id="PS50053"/>
    </source>
</evidence>
<evidence type="ECO:0000313" key="4">
    <source>
        <dbReference type="Proteomes" id="UP000789706"/>
    </source>
</evidence>
<name>A0A9N8WGK0_9GLOM</name>
<proteinExistence type="predicted"/>
<keyword evidence="4" id="KW-1185">Reference proteome</keyword>
<dbReference type="CDD" id="cd01763">
    <property type="entry name" value="Ubl_SUMO_like"/>
    <property type="match status" value="1"/>
</dbReference>
<feature type="region of interest" description="Disordered" evidence="1">
    <location>
        <begin position="63"/>
        <end position="168"/>
    </location>
</feature>
<dbReference type="Gene3D" id="3.10.20.90">
    <property type="entry name" value="Phosphatidylinositol 3-kinase Catalytic Subunit, Chain A, domain 1"/>
    <property type="match status" value="2"/>
</dbReference>
<feature type="compositionally biased region" description="Acidic residues" evidence="1">
    <location>
        <begin position="63"/>
        <end position="79"/>
    </location>
</feature>
<reference evidence="3" key="1">
    <citation type="submission" date="2021-06" db="EMBL/GenBank/DDBJ databases">
        <authorList>
            <person name="Kallberg Y."/>
            <person name="Tangrot J."/>
            <person name="Rosling A."/>
        </authorList>
    </citation>
    <scope>NUCLEOTIDE SEQUENCE</scope>
    <source>
        <strain evidence="3">AZ414A</strain>
    </source>
</reference>
<dbReference type="OrthoDB" id="3365399at2759"/>
<dbReference type="InterPro" id="IPR022617">
    <property type="entry name" value="Rad60/SUMO-like_dom"/>
</dbReference>
<evidence type="ECO:0000256" key="1">
    <source>
        <dbReference type="SAM" id="MobiDB-lite"/>
    </source>
</evidence>
<feature type="compositionally biased region" description="Low complexity" evidence="1">
    <location>
        <begin position="33"/>
        <end position="51"/>
    </location>
</feature>
<feature type="compositionally biased region" description="Basic residues" evidence="1">
    <location>
        <begin position="129"/>
        <end position="143"/>
    </location>
</feature>
<feature type="compositionally biased region" description="Basic residues" evidence="1">
    <location>
        <begin position="97"/>
        <end position="107"/>
    </location>
</feature>
<dbReference type="SUPFAM" id="SSF54236">
    <property type="entry name" value="Ubiquitin-like"/>
    <property type="match status" value="2"/>
</dbReference>
<organism evidence="3 4">
    <name type="scientific">Diversispora eburnea</name>
    <dbReference type="NCBI Taxonomy" id="1213867"/>
    <lineage>
        <taxon>Eukaryota</taxon>
        <taxon>Fungi</taxon>
        <taxon>Fungi incertae sedis</taxon>
        <taxon>Mucoromycota</taxon>
        <taxon>Glomeromycotina</taxon>
        <taxon>Glomeromycetes</taxon>
        <taxon>Diversisporales</taxon>
        <taxon>Diversisporaceae</taxon>
        <taxon>Diversispora</taxon>
    </lineage>
</organism>
<feature type="domain" description="Ubiquitin-like" evidence="2">
    <location>
        <begin position="360"/>
        <end position="432"/>
    </location>
</feature>
<dbReference type="AlphaFoldDB" id="A0A9N8WGK0"/>
<dbReference type="Proteomes" id="UP000789706">
    <property type="component" value="Unassembled WGS sequence"/>
</dbReference>
<dbReference type="Pfam" id="PF11976">
    <property type="entry name" value="Rad60-SLD"/>
    <property type="match status" value="2"/>
</dbReference>
<dbReference type="InterPro" id="IPR029071">
    <property type="entry name" value="Ubiquitin-like_domsf"/>
</dbReference>
<evidence type="ECO:0000313" key="3">
    <source>
        <dbReference type="EMBL" id="CAG8488347.1"/>
    </source>
</evidence>
<gene>
    <name evidence="3" type="ORF">DEBURN_LOCUS4037</name>
</gene>
<dbReference type="SMART" id="SM00213">
    <property type="entry name" value="UBQ"/>
    <property type="match status" value="1"/>
</dbReference>
<feature type="region of interest" description="Disordered" evidence="1">
    <location>
        <begin position="1"/>
        <end position="51"/>
    </location>
</feature>
<comment type="caution">
    <text evidence="3">The sequence shown here is derived from an EMBL/GenBank/DDBJ whole genome shotgun (WGS) entry which is preliminary data.</text>
</comment>
<dbReference type="InterPro" id="IPR000626">
    <property type="entry name" value="Ubiquitin-like_dom"/>
</dbReference>
<dbReference type="PROSITE" id="PS50053">
    <property type="entry name" value="UBIQUITIN_2"/>
    <property type="match status" value="1"/>
</dbReference>
<sequence>MSVASSDEEIVTKRQTNRIRPRNVKIKSRRVDSGVSESSVSTSYILNNEEPNLLNTLNNVSVNEDDDDKSVEMTEELNSENDSLQLTKLTEEGTSRRPTKKKKSKKDKRPDWTMSDDINFLSDSSPHNLSKKGKKGKKVKKVKVKEQDENSEDDRESSLTPPPELNEYQIKSTVGMIRATLMQYSERLRSDGNEISSPGISHEPQDDMELDPELLAIQQSIKQLHDKSNRNPNAKVEIKVIIIRHPETEPTTKKTEKPIKFIIRADDNFEQMIKHISEKREIRKQDLLLTYNKVKIFPRSTPQSLGMVGNVIIEAYTKDIYNYIKEKQNLEKKRLLETDSDKSENDKNSDVPDIEDDNYIYLKLRCQDESVEKLKVKKNLTVQAVIDKYKNIKNIPLDVKVKLLLEDETLKDMNKLEDTELEDGDMLSVVLN</sequence>